<dbReference type="InterPro" id="IPR023614">
    <property type="entry name" value="Porin_dom_sf"/>
</dbReference>
<keyword evidence="1" id="KW-0732">Signal</keyword>
<dbReference type="Gene3D" id="2.40.160.10">
    <property type="entry name" value="Porin"/>
    <property type="match status" value="1"/>
</dbReference>
<dbReference type="EMBL" id="CP071060">
    <property type="protein sequence ID" value="QSI76047.1"/>
    <property type="molecule type" value="Genomic_DNA"/>
</dbReference>
<proteinExistence type="predicted"/>
<dbReference type="RefSeq" id="WP_206253842.1">
    <property type="nucleotide sequence ID" value="NZ_CP071060.1"/>
</dbReference>
<protein>
    <recommendedName>
        <fullName evidence="4">Porin</fullName>
    </recommendedName>
</protein>
<accession>A0ABX7M2P9</accession>
<reference evidence="2 3" key="1">
    <citation type="submission" date="2021-02" db="EMBL/GenBank/DDBJ databases">
        <title>Niveibacterium changnyeongensis HC41.</title>
        <authorList>
            <person name="Kang M."/>
        </authorList>
    </citation>
    <scope>NUCLEOTIDE SEQUENCE [LARGE SCALE GENOMIC DNA]</scope>
    <source>
        <strain evidence="2 3">HC41</strain>
    </source>
</reference>
<gene>
    <name evidence="2" type="ORF">JY500_16435</name>
</gene>
<name>A0ABX7M2P9_9RHOO</name>
<sequence>MVSAALIRLFCIVAMLAGVSARAADDAAPTSDWLQDRLRLSGFGTAGYSWYSSTDADYVGTQQPDGPGRTGQSSGSLDSNLGLQLDARITGSLGATLQVLSEYLPEGTWTPRLSVGSLRWEATDQLALRIGRFQSSTFLATDYRYVRFANPWPRPPREVYGVQPTTRLDGADLSWQMPLNGGRLQLRAGGGEVSSGAVASTAGKADEIVYRGGFLRAQWESGGWLASASFTHDRVSFAPSGVVGQALQLLAKLDPAAGEAAIVEDKPNSALALGLAYDSDTWVVQAEWARAWNESILIDRSGAYLQAGHRFGPALPYLMVAERWTHGQKIHSANPAAESLLRVLYRNQHSDQRSLTLGMNLELRERLMLKSAVEWVKPDSGGTGLQGNIGPGYSREAPKSERLLTLNLDFVF</sequence>
<evidence type="ECO:0000313" key="3">
    <source>
        <dbReference type="Proteomes" id="UP000663570"/>
    </source>
</evidence>
<dbReference type="SUPFAM" id="SSF56935">
    <property type="entry name" value="Porins"/>
    <property type="match status" value="1"/>
</dbReference>
<keyword evidence="3" id="KW-1185">Reference proteome</keyword>
<organism evidence="2 3">
    <name type="scientific">Niveibacterium microcysteis</name>
    <dbReference type="NCBI Taxonomy" id="2811415"/>
    <lineage>
        <taxon>Bacteria</taxon>
        <taxon>Pseudomonadati</taxon>
        <taxon>Pseudomonadota</taxon>
        <taxon>Betaproteobacteria</taxon>
        <taxon>Rhodocyclales</taxon>
        <taxon>Rhodocyclaceae</taxon>
        <taxon>Niveibacterium</taxon>
    </lineage>
</organism>
<evidence type="ECO:0008006" key="4">
    <source>
        <dbReference type="Google" id="ProtNLM"/>
    </source>
</evidence>
<dbReference type="Proteomes" id="UP000663570">
    <property type="component" value="Chromosome"/>
</dbReference>
<evidence type="ECO:0000256" key="1">
    <source>
        <dbReference type="SAM" id="SignalP"/>
    </source>
</evidence>
<feature type="signal peptide" evidence="1">
    <location>
        <begin position="1"/>
        <end position="23"/>
    </location>
</feature>
<evidence type="ECO:0000313" key="2">
    <source>
        <dbReference type="EMBL" id="QSI76047.1"/>
    </source>
</evidence>
<feature type="chain" id="PRO_5046012603" description="Porin" evidence="1">
    <location>
        <begin position="24"/>
        <end position="412"/>
    </location>
</feature>